<name>A0ABU0QLH3_9ACTN</name>
<gene>
    <name evidence="3" type="ORF">QF034_002462</name>
</gene>
<dbReference type="RefSeq" id="WP_307174995.1">
    <property type="nucleotide sequence ID" value="NZ_JAUSYP010000001.1"/>
</dbReference>
<comment type="caution">
    <text evidence="3">The sequence shown here is derived from an EMBL/GenBank/DDBJ whole genome shotgun (WGS) entry which is preliminary data.</text>
</comment>
<organism evidence="3 4">
    <name type="scientific">Streptomyces africanus</name>
    <dbReference type="NCBI Taxonomy" id="231024"/>
    <lineage>
        <taxon>Bacteria</taxon>
        <taxon>Bacillati</taxon>
        <taxon>Actinomycetota</taxon>
        <taxon>Actinomycetes</taxon>
        <taxon>Kitasatosporales</taxon>
        <taxon>Streptomycetaceae</taxon>
        <taxon>Streptomyces</taxon>
    </lineage>
</organism>
<feature type="compositionally biased region" description="Pro residues" evidence="1">
    <location>
        <begin position="112"/>
        <end position="125"/>
    </location>
</feature>
<feature type="region of interest" description="Disordered" evidence="1">
    <location>
        <begin position="101"/>
        <end position="132"/>
    </location>
</feature>
<proteinExistence type="predicted"/>
<feature type="domain" description="Trypsin-co-occurring" evidence="2">
    <location>
        <begin position="8"/>
        <end position="102"/>
    </location>
</feature>
<evidence type="ECO:0000313" key="4">
    <source>
        <dbReference type="Proteomes" id="UP001232755"/>
    </source>
</evidence>
<evidence type="ECO:0000256" key="1">
    <source>
        <dbReference type="SAM" id="MobiDB-lite"/>
    </source>
</evidence>
<sequence length="132" mass="13403">MDGLVEFRTGDGAVVAVEAVEERSGSRLVSRGDGTVQATRTFEGALEGVRSAAESALRVFRDGSLKPDGVEIEFGVKLSAETGAFIAKGTAEGHLVVKLTWSPSAPDTPSAPQAPAPSAPQPPSTPEAGAAS</sequence>
<evidence type="ECO:0000313" key="3">
    <source>
        <dbReference type="EMBL" id="MDQ0748231.1"/>
    </source>
</evidence>
<accession>A0ABU0QLH3</accession>
<dbReference type="InterPro" id="IPR045794">
    <property type="entry name" value="Trypco1"/>
</dbReference>
<dbReference type="Pfam" id="PF19493">
    <property type="entry name" value="Trypco1"/>
    <property type="match status" value="1"/>
</dbReference>
<evidence type="ECO:0000259" key="2">
    <source>
        <dbReference type="Pfam" id="PF19493"/>
    </source>
</evidence>
<feature type="compositionally biased region" description="Low complexity" evidence="1">
    <location>
        <begin position="102"/>
        <end position="111"/>
    </location>
</feature>
<protein>
    <recommendedName>
        <fullName evidence="2">Trypsin-co-occurring domain-containing protein</fullName>
    </recommendedName>
</protein>
<dbReference type="Proteomes" id="UP001232755">
    <property type="component" value="Unassembled WGS sequence"/>
</dbReference>
<dbReference type="NCBIfam" id="NF041216">
    <property type="entry name" value="CU044_2847_fam"/>
    <property type="match status" value="1"/>
</dbReference>
<reference evidence="3 4" key="1">
    <citation type="submission" date="2023-07" db="EMBL/GenBank/DDBJ databases">
        <title>Comparative genomics of wheat-associated soil bacteria to identify genetic determinants of phenazine resistance.</title>
        <authorList>
            <person name="Mouncey N."/>
        </authorList>
    </citation>
    <scope>NUCLEOTIDE SEQUENCE [LARGE SCALE GENOMIC DNA]</scope>
    <source>
        <strain evidence="3 4">B3I12</strain>
    </source>
</reference>
<keyword evidence="4" id="KW-1185">Reference proteome</keyword>
<dbReference type="EMBL" id="JAUSYP010000001">
    <property type="protein sequence ID" value="MDQ0748231.1"/>
    <property type="molecule type" value="Genomic_DNA"/>
</dbReference>